<dbReference type="SUPFAM" id="SSF50998">
    <property type="entry name" value="Quinoprotein alcohol dehydrogenase-like"/>
    <property type="match status" value="1"/>
</dbReference>
<gene>
    <name evidence="1" type="ORF">GCM10022231_35890</name>
</gene>
<evidence type="ECO:0008006" key="3">
    <source>
        <dbReference type="Google" id="ProtNLM"/>
    </source>
</evidence>
<accession>A0ABP7PTW0</accession>
<name>A0ABP7PTW0_9ACTN</name>
<dbReference type="Proteomes" id="UP001418444">
    <property type="component" value="Unassembled WGS sequence"/>
</dbReference>
<organism evidence="1 2">
    <name type="scientific">Gordonia caeni</name>
    <dbReference type="NCBI Taxonomy" id="1007097"/>
    <lineage>
        <taxon>Bacteria</taxon>
        <taxon>Bacillati</taxon>
        <taxon>Actinomycetota</taxon>
        <taxon>Actinomycetes</taxon>
        <taxon>Mycobacteriales</taxon>
        <taxon>Gordoniaceae</taxon>
        <taxon>Gordonia</taxon>
    </lineage>
</organism>
<evidence type="ECO:0000313" key="1">
    <source>
        <dbReference type="EMBL" id="GAA3971242.1"/>
    </source>
</evidence>
<keyword evidence="2" id="KW-1185">Reference proteome</keyword>
<comment type="caution">
    <text evidence="1">The sequence shown here is derived from an EMBL/GenBank/DDBJ whole genome shotgun (WGS) entry which is preliminary data.</text>
</comment>
<evidence type="ECO:0000313" key="2">
    <source>
        <dbReference type="Proteomes" id="UP001418444"/>
    </source>
</evidence>
<proteinExistence type="predicted"/>
<dbReference type="EMBL" id="BAAAZW010000016">
    <property type="protein sequence ID" value="GAA3971242.1"/>
    <property type="molecule type" value="Genomic_DNA"/>
</dbReference>
<dbReference type="InterPro" id="IPR011047">
    <property type="entry name" value="Quinoprotein_ADH-like_sf"/>
</dbReference>
<sequence>MLGATGTVARVSFLRRMASTWRGRAILVGTVLVVVLLVSGLVSAVREAQDRDSAPSSEISPVTDLLPSLARRPVMRWTVPEGAGTRAPVGGDVERVLYSSAAEPGDGRLEVLRADTGEHLRTISLDGPAEGLTCLVRGAAAACGSEAGVAFVDLAAGAMTGRVATPGAVSGYPVGEGFLLWSAESAPALYRPDGSVKWRAQGTEFVASPGAAVVYVLDRGDGDGDDGVGRVLAADDGRELVQIAVKKGQPVRFQAYPGGFALERPGQQIRFFDAGGEALPGAVSAEGGQRLAAAPGGGGPAPPIPVILEKRRDGVTVVGVDPTQKRNLWKREVAQTDADAVRISGVGTQVVVDDGAGRCFAFAAASGDGGAIGCESVLGADSERVATVGVAAWQPGAAQPLWTQELADAKAFGGGLYGAAGRLL</sequence>
<protein>
    <recommendedName>
        <fullName evidence="3">PQQ-binding-like beta-propeller repeat protein</fullName>
    </recommendedName>
</protein>
<reference evidence="2" key="1">
    <citation type="journal article" date="2019" name="Int. J. Syst. Evol. Microbiol.">
        <title>The Global Catalogue of Microorganisms (GCM) 10K type strain sequencing project: providing services to taxonomists for standard genome sequencing and annotation.</title>
        <authorList>
            <consortium name="The Broad Institute Genomics Platform"/>
            <consortium name="The Broad Institute Genome Sequencing Center for Infectious Disease"/>
            <person name="Wu L."/>
            <person name="Ma J."/>
        </authorList>
    </citation>
    <scope>NUCLEOTIDE SEQUENCE [LARGE SCALE GENOMIC DNA]</scope>
    <source>
        <strain evidence="2">JCM 16923</strain>
    </source>
</reference>